<sequence length="112" mass="12294">MLLMNSHMTSICCCSVCPKNSSAKNAAHPINVSKRQSLSCFLPWLDVKIHEPLSFVMPLNPPSYFLMISLLPAALGVDLIYELGRKMQLLSKSVTEGESQCSSSLSLIYSVT</sequence>
<proteinExistence type="predicted"/>
<comment type="caution">
    <text evidence="1">The sequence shown here is derived from an EMBL/GenBank/DDBJ whole genome shotgun (WGS) entry which is preliminary data.</text>
</comment>
<dbReference type="EMBL" id="JAHRIP010049199">
    <property type="protein sequence ID" value="MEQ2300265.1"/>
    <property type="molecule type" value="Genomic_DNA"/>
</dbReference>
<protein>
    <submittedName>
        <fullName evidence="1">Uncharacterized protein</fullName>
    </submittedName>
</protein>
<name>A0ABV0Z2E3_9TELE</name>
<evidence type="ECO:0000313" key="2">
    <source>
        <dbReference type="Proteomes" id="UP001469553"/>
    </source>
</evidence>
<evidence type="ECO:0000313" key="1">
    <source>
        <dbReference type="EMBL" id="MEQ2300265.1"/>
    </source>
</evidence>
<accession>A0ABV0Z2E3</accession>
<organism evidence="1 2">
    <name type="scientific">Ameca splendens</name>
    <dbReference type="NCBI Taxonomy" id="208324"/>
    <lineage>
        <taxon>Eukaryota</taxon>
        <taxon>Metazoa</taxon>
        <taxon>Chordata</taxon>
        <taxon>Craniata</taxon>
        <taxon>Vertebrata</taxon>
        <taxon>Euteleostomi</taxon>
        <taxon>Actinopterygii</taxon>
        <taxon>Neopterygii</taxon>
        <taxon>Teleostei</taxon>
        <taxon>Neoteleostei</taxon>
        <taxon>Acanthomorphata</taxon>
        <taxon>Ovalentaria</taxon>
        <taxon>Atherinomorphae</taxon>
        <taxon>Cyprinodontiformes</taxon>
        <taxon>Goodeidae</taxon>
        <taxon>Ameca</taxon>
    </lineage>
</organism>
<keyword evidence="2" id="KW-1185">Reference proteome</keyword>
<reference evidence="1 2" key="1">
    <citation type="submission" date="2021-06" db="EMBL/GenBank/DDBJ databases">
        <authorList>
            <person name="Palmer J.M."/>
        </authorList>
    </citation>
    <scope>NUCLEOTIDE SEQUENCE [LARGE SCALE GENOMIC DNA]</scope>
    <source>
        <strain evidence="1 2">AS_MEX2019</strain>
        <tissue evidence="1">Muscle</tissue>
    </source>
</reference>
<gene>
    <name evidence="1" type="ORF">AMECASPLE_023533</name>
</gene>
<dbReference type="Proteomes" id="UP001469553">
    <property type="component" value="Unassembled WGS sequence"/>
</dbReference>